<dbReference type="AlphaFoldDB" id="A0A2P2G2L6"/>
<dbReference type="Proteomes" id="UP000256220">
    <property type="component" value="Unassembled WGS sequence"/>
</dbReference>
<keyword evidence="2" id="KW-1133">Transmembrane helix</keyword>
<evidence type="ECO:0000256" key="1">
    <source>
        <dbReference type="SAM" id="MobiDB-lite"/>
    </source>
</evidence>
<reference evidence="3 4" key="1">
    <citation type="journal article" date="2014" name="Genome Announc.">
        <title>Draft Genome Sequence of Amycolatopsis lurida NRRL 2430, Producer of the Glycopeptide Family Antibiotic Ristocetin.</title>
        <authorList>
            <person name="Kwun M.J."/>
            <person name="Hong H.J."/>
        </authorList>
    </citation>
    <scope>NUCLEOTIDE SEQUENCE [LARGE SCALE GENOMIC DNA]</scope>
    <source>
        <strain evidence="3 4">NRRL 2430</strain>
    </source>
</reference>
<evidence type="ECO:0000313" key="4">
    <source>
        <dbReference type="Proteomes" id="UP000256220"/>
    </source>
</evidence>
<name>A0A2P2G2L6_AMYLU</name>
<keyword evidence="2" id="KW-0812">Transmembrane</keyword>
<proteinExistence type="predicted"/>
<feature type="region of interest" description="Disordered" evidence="1">
    <location>
        <begin position="334"/>
        <end position="357"/>
    </location>
</feature>
<organism evidence="3 4">
    <name type="scientific">Amycolatopsis lurida NRRL 2430</name>
    <dbReference type="NCBI Taxonomy" id="1460371"/>
    <lineage>
        <taxon>Bacteria</taxon>
        <taxon>Bacillati</taxon>
        <taxon>Actinomycetota</taxon>
        <taxon>Actinomycetes</taxon>
        <taxon>Pseudonocardiales</taxon>
        <taxon>Pseudonocardiaceae</taxon>
        <taxon>Amycolatopsis</taxon>
    </lineage>
</organism>
<evidence type="ECO:0000313" key="3">
    <source>
        <dbReference type="EMBL" id="KFU83211.1"/>
    </source>
</evidence>
<protein>
    <submittedName>
        <fullName evidence="3">Uncharacterized protein</fullName>
    </submittedName>
</protein>
<feature type="transmembrane region" description="Helical" evidence="2">
    <location>
        <begin position="39"/>
        <end position="60"/>
    </location>
</feature>
<keyword evidence="2" id="KW-0472">Membrane</keyword>
<keyword evidence="4" id="KW-1185">Reference proteome</keyword>
<gene>
    <name evidence="3" type="ORF">BB31_01575</name>
</gene>
<evidence type="ECO:0000256" key="2">
    <source>
        <dbReference type="SAM" id="Phobius"/>
    </source>
</evidence>
<dbReference type="RefSeq" id="WP_034304672.1">
    <property type="nucleotide sequence ID" value="NZ_JFBM01000001.1"/>
</dbReference>
<accession>A0A2P2G2L6</accession>
<comment type="caution">
    <text evidence="3">The sequence shown here is derived from an EMBL/GenBank/DDBJ whole genome shotgun (WGS) entry which is preliminary data.</text>
</comment>
<sequence>MTDDLGLPGRRELPPEVLDNLRMSLREGMGKPERRRWPIAAAAAAVVLVLAGALVTTVLIREPDRQGPVVANPDFSLDRPKAEEAMNRCWAALQTRGRAASFPARDAWVPQFTVAPSWTSVTVVAVRAGDKTFFCETTSITVTVSDPDTVPSYATGTKTAALLTSHAGTVAGVADPGWEKMEIFSRTADSTASSEVPIFRNGNLFVLLSQSKPSRTTYSVGPYTGQPGDGVTVAPHALRPAPEPAVTEIDRVPPVVPDRGTPAGEFFQTCVEGAAEPLPDVDVYETGTLLEGDDVKVVAARLGDRFVVCQGGLGYRDGTSEYYRLFSDQTTERRPVRKLSTETLGGSEQGGADSAKNPFIGIVPRTATTVKLDFGAGKKVDATVTDGTFAVWRPESTEAMDPNAQVGVVVLDAGGKTLHEGTLPLY</sequence>
<dbReference type="EMBL" id="JFBM01000001">
    <property type="protein sequence ID" value="KFU83211.1"/>
    <property type="molecule type" value="Genomic_DNA"/>
</dbReference>